<gene>
    <name evidence="1" type="ORF">CCAP1982_LOCUS12998</name>
</gene>
<organism evidence="1 2">
    <name type="scientific">Ceratitis capitata</name>
    <name type="common">Mediterranean fruit fly</name>
    <name type="synonym">Tephritis capitata</name>
    <dbReference type="NCBI Taxonomy" id="7213"/>
    <lineage>
        <taxon>Eukaryota</taxon>
        <taxon>Metazoa</taxon>
        <taxon>Ecdysozoa</taxon>
        <taxon>Arthropoda</taxon>
        <taxon>Hexapoda</taxon>
        <taxon>Insecta</taxon>
        <taxon>Pterygota</taxon>
        <taxon>Neoptera</taxon>
        <taxon>Endopterygota</taxon>
        <taxon>Diptera</taxon>
        <taxon>Brachycera</taxon>
        <taxon>Muscomorpha</taxon>
        <taxon>Tephritoidea</taxon>
        <taxon>Tephritidae</taxon>
        <taxon>Ceratitis</taxon>
        <taxon>Ceratitis</taxon>
    </lineage>
</organism>
<keyword evidence="2" id="KW-1185">Reference proteome</keyword>
<accession>A0A811V4Y6</accession>
<evidence type="ECO:0000313" key="1">
    <source>
        <dbReference type="EMBL" id="CAD7004603.1"/>
    </source>
</evidence>
<proteinExistence type="predicted"/>
<comment type="caution">
    <text evidence="1">The sequence shown here is derived from an EMBL/GenBank/DDBJ whole genome shotgun (WGS) entry which is preliminary data.</text>
</comment>
<dbReference type="AlphaFoldDB" id="A0A811V4Y6"/>
<protein>
    <submittedName>
        <fullName evidence="1">(Mediterranean fruit fly) hypothetical protein</fullName>
    </submittedName>
</protein>
<reference evidence="1" key="1">
    <citation type="submission" date="2020-11" db="EMBL/GenBank/DDBJ databases">
        <authorList>
            <person name="Whitehead M."/>
        </authorList>
    </citation>
    <scope>NUCLEOTIDE SEQUENCE</scope>
    <source>
        <strain evidence="1">EGII</strain>
    </source>
</reference>
<evidence type="ECO:0000313" key="2">
    <source>
        <dbReference type="Proteomes" id="UP000606786"/>
    </source>
</evidence>
<sequence length="111" mass="13055">MDYQNNTTILVYKRRATVNLMQKREMSKAMRAVESRYLNIGQHLHMLPSRGVQFFGHSFIMRPREGSQESHTSNAAKLLRSQKQFGAENFRNTIATTYALLRKNRDKRKNH</sequence>
<dbReference type="Proteomes" id="UP000606786">
    <property type="component" value="Unassembled WGS sequence"/>
</dbReference>
<name>A0A811V4Y6_CERCA</name>
<dbReference type="EMBL" id="CAJHJT010000034">
    <property type="protein sequence ID" value="CAD7004603.1"/>
    <property type="molecule type" value="Genomic_DNA"/>
</dbReference>